<evidence type="ECO:0000313" key="10">
    <source>
        <dbReference type="EMBL" id="LAB71916.1"/>
    </source>
</evidence>
<dbReference type="PANTHER" id="PTHR11825:SF44">
    <property type="entry name" value="BRANCHED-CHAIN-AMINO-ACID AMINOTRANSFERASE"/>
    <property type="match status" value="1"/>
</dbReference>
<protein>
    <recommendedName>
        <fullName evidence="3">branched-chain-amino-acid transaminase</fullName>
        <ecNumber evidence="3">2.6.1.42</ecNumber>
    </recommendedName>
</protein>
<dbReference type="FunFam" id="3.30.470.10:FF:000002">
    <property type="entry name" value="Branched-chain-amino-acid aminotransferase"/>
    <property type="match status" value="1"/>
</dbReference>
<comment type="similarity">
    <text evidence="2">Belongs to the class-IV pyridoxal-phosphate-dependent aminotransferase family.</text>
</comment>
<evidence type="ECO:0000256" key="3">
    <source>
        <dbReference type="ARBA" id="ARBA00013053"/>
    </source>
</evidence>
<dbReference type="NCBIfam" id="NF009897">
    <property type="entry name" value="PRK13357.1"/>
    <property type="match status" value="1"/>
</dbReference>
<keyword evidence="7" id="KW-0663">Pyridoxal phosphate</keyword>
<dbReference type="EMBL" id="IACF01006333">
    <property type="protein sequence ID" value="LAB71916.1"/>
    <property type="molecule type" value="mRNA"/>
</dbReference>
<evidence type="ECO:0000256" key="5">
    <source>
        <dbReference type="ARBA" id="ARBA00022605"/>
    </source>
</evidence>
<dbReference type="Gene3D" id="3.30.470.10">
    <property type="match status" value="1"/>
</dbReference>
<dbReference type="Gene3D" id="3.20.10.10">
    <property type="entry name" value="D-amino Acid Aminotransferase, subunit A, domain 2"/>
    <property type="match status" value="1"/>
</dbReference>
<keyword evidence="4 10" id="KW-0032">Aminotransferase</keyword>
<keyword evidence="5" id="KW-0028">Amino-acid biosynthesis</keyword>
<dbReference type="InterPro" id="IPR043131">
    <property type="entry name" value="BCAT-like_N"/>
</dbReference>
<feature type="modified residue" description="N6-(pyridoxal phosphate)lysine" evidence="9">
    <location>
        <position position="227"/>
    </location>
</feature>
<dbReference type="PANTHER" id="PTHR11825">
    <property type="entry name" value="SUBGROUP IIII AMINOTRANSFERASE"/>
    <property type="match status" value="1"/>
</dbReference>
<dbReference type="PIRSF" id="PIRSF006468">
    <property type="entry name" value="BCAT1"/>
    <property type="match status" value="1"/>
</dbReference>
<dbReference type="Pfam" id="PF01063">
    <property type="entry name" value="Aminotran_4"/>
    <property type="match status" value="1"/>
</dbReference>
<evidence type="ECO:0000256" key="1">
    <source>
        <dbReference type="ARBA" id="ARBA00001933"/>
    </source>
</evidence>
<dbReference type="EC" id="2.6.1.42" evidence="3"/>
<organism evidence="10">
    <name type="scientific">Hirondellea gigas</name>
    <dbReference type="NCBI Taxonomy" id="1518452"/>
    <lineage>
        <taxon>Eukaryota</taxon>
        <taxon>Metazoa</taxon>
        <taxon>Ecdysozoa</taxon>
        <taxon>Arthropoda</taxon>
        <taxon>Crustacea</taxon>
        <taxon>Multicrustacea</taxon>
        <taxon>Malacostraca</taxon>
        <taxon>Eumalacostraca</taxon>
        <taxon>Peracarida</taxon>
        <taxon>Amphipoda</taxon>
        <taxon>Amphilochidea</taxon>
        <taxon>Lysianassida</taxon>
        <taxon>Lysianassidira</taxon>
        <taxon>Lysianassoidea</taxon>
        <taxon>Lysianassidae</taxon>
        <taxon>Hirondellea</taxon>
    </lineage>
</organism>
<dbReference type="AlphaFoldDB" id="A0A2P2ID95"/>
<dbReference type="SUPFAM" id="SSF56752">
    <property type="entry name" value="D-aminoacid aminotransferase-like PLP-dependent enzymes"/>
    <property type="match status" value="1"/>
</dbReference>
<proteinExistence type="evidence at transcript level"/>
<dbReference type="InterPro" id="IPR043132">
    <property type="entry name" value="BCAT-like_C"/>
</dbReference>
<dbReference type="GO" id="GO:0004084">
    <property type="term" value="F:branched-chain-amino-acid transaminase activity"/>
    <property type="evidence" value="ECO:0007669"/>
    <property type="project" value="UniProtKB-EC"/>
</dbReference>
<comment type="cofactor">
    <cofactor evidence="1">
        <name>pyridoxal 5'-phosphate</name>
        <dbReference type="ChEBI" id="CHEBI:597326"/>
    </cofactor>
</comment>
<dbReference type="GO" id="GO:0008652">
    <property type="term" value="P:amino acid biosynthetic process"/>
    <property type="evidence" value="ECO:0007669"/>
    <property type="project" value="UniProtKB-KW"/>
</dbReference>
<dbReference type="FunFam" id="3.20.10.10:FF:000004">
    <property type="entry name" value="Branched-chain-amino-acid aminotransferase"/>
    <property type="match status" value="1"/>
</dbReference>
<dbReference type="CDD" id="cd01557">
    <property type="entry name" value="BCAT_beta_family"/>
    <property type="match status" value="1"/>
</dbReference>
<evidence type="ECO:0000256" key="4">
    <source>
        <dbReference type="ARBA" id="ARBA00022576"/>
    </source>
</evidence>
<dbReference type="InterPro" id="IPR005786">
    <property type="entry name" value="B_amino_transII"/>
</dbReference>
<evidence type="ECO:0000256" key="9">
    <source>
        <dbReference type="PIRSR" id="PIRSR006468-1"/>
    </source>
</evidence>
<evidence type="ECO:0000256" key="7">
    <source>
        <dbReference type="ARBA" id="ARBA00022898"/>
    </source>
</evidence>
<evidence type="ECO:0000256" key="6">
    <source>
        <dbReference type="ARBA" id="ARBA00022679"/>
    </source>
</evidence>
<keyword evidence="6 10" id="KW-0808">Transferase</keyword>
<reference evidence="10" key="1">
    <citation type="journal article" date="2018" name="Biosci. Biotechnol. Biochem.">
        <title>Polysaccharide hydrolase of the hadal zone amphipods Hirondellea gigas.</title>
        <authorList>
            <person name="Kobayashi H."/>
            <person name="Nagahama T."/>
            <person name="Arai W."/>
            <person name="Sasagawa Y."/>
            <person name="Umeda M."/>
            <person name="Hayashi T."/>
            <person name="Nikaido I."/>
            <person name="Watanabe H."/>
            <person name="Oguri K."/>
            <person name="Kitazato H."/>
            <person name="Fujioka K."/>
            <person name="Kido Y."/>
            <person name="Takami H."/>
        </authorList>
    </citation>
    <scope>NUCLEOTIDE SEQUENCE</scope>
    <source>
        <tissue evidence="10">Whole body</tissue>
    </source>
</reference>
<dbReference type="NCBIfam" id="TIGR01123">
    <property type="entry name" value="ilvE_II"/>
    <property type="match status" value="1"/>
</dbReference>
<keyword evidence="8" id="KW-0100">Branched-chain amino acid biosynthesis</keyword>
<accession>A0A2P2ID95</accession>
<dbReference type="InterPro" id="IPR001544">
    <property type="entry name" value="Aminotrans_IV"/>
</dbReference>
<sequence length="396" mass="45177">MLHLIRRGGFVSAGRFFRFQHSAPRILPDVQFDDMVIESATTLKEKLPNKDLKFGATFTDHMLEIDWDSKNGWHAPKISPYHNFEMNPACSALHYSLQCFEGLKAYYDPKLDKIRMFRPMENMKRMNVSCERLHFPSFDHEQVMQCIKQLIRMERDWVPKGSGYSLYIRPAVISTHPFIGVAPAESVKFFTILSPVGPYYPSGFSPITLYADDKYVRAWPGGVGFAKIGGNYAPTIRPALEAAELGFSQILWLFGPDHYVTEVGTMNQFFFWKRKDGRRELITAPLDGTILAGVTRKSILEMSREWGEFEVTERPFTIHEVIEAVDDGRLIEAFGAGTAAVVSPVNGFHYRGKDYKIPLNPEKPSEQAGPLTQRIWDTMEAIHYGATPHEWSELIE</sequence>
<name>A0A2P2ID95_9CRUS</name>
<dbReference type="InterPro" id="IPR036038">
    <property type="entry name" value="Aminotransferase-like"/>
</dbReference>
<dbReference type="GO" id="GO:0009082">
    <property type="term" value="P:branched-chain amino acid biosynthetic process"/>
    <property type="evidence" value="ECO:0007669"/>
    <property type="project" value="UniProtKB-KW"/>
</dbReference>
<evidence type="ECO:0000256" key="8">
    <source>
        <dbReference type="ARBA" id="ARBA00023304"/>
    </source>
</evidence>
<evidence type="ECO:0000256" key="2">
    <source>
        <dbReference type="ARBA" id="ARBA00009320"/>
    </source>
</evidence>
<dbReference type="InterPro" id="IPR033939">
    <property type="entry name" value="BCAT_family"/>
</dbReference>